<reference evidence="9 10" key="1">
    <citation type="submission" date="2017-07" db="EMBL/GenBank/DDBJ databases">
        <title>An improved, manually edited Actinidia chinensis var. chinensis (kiwifruit) genome highlights the challenges associated with draft genomes and gene prediction in plants.</title>
        <authorList>
            <person name="Pilkington S."/>
            <person name="Crowhurst R."/>
            <person name="Hilario E."/>
            <person name="Nardozza S."/>
            <person name="Fraser L."/>
            <person name="Peng Y."/>
            <person name="Gunaseelan K."/>
            <person name="Simpson R."/>
            <person name="Tahir J."/>
            <person name="Deroles S."/>
            <person name="Templeton K."/>
            <person name="Luo Z."/>
            <person name="Davy M."/>
            <person name="Cheng C."/>
            <person name="Mcneilage M."/>
            <person name="Scaglione D."/>
            <person name="Liu Y."/>
            <person name="Zhang Q."/>
            <person name="Datson P."/>
            <person name="De Silva N."/>
            <person name="Gardiner S."/>
            <person name="Bassett H."/>
            <person name="Chagne D."/>
            <person name="Mccallum J."/>
            <person name="Dzierzon H."/>
            <person name="Deng C."/>
            <person name="Wang Y.-Y."/>
            <person name="Barron N."/>
            <person name="Manako K."/>
            <person name="Bowen J."/>
            <person name="Foster T."/>
            <person name="Erridge Z."/>
            <person name="Tiffin H."/>
            <person name="Waite C."/>
            <person name="Davies K."/>
            <person name="Grierson E."/>
            <person name="Laing W."/>
            <person name="Kirk R."/>
            <person name="Chen X."/>
            <person name="Wood M."/>
            <person name="Montefiori M."/>
            <person name="Brummell D."/>
            <person name="Schwinn K."/>
            <person name="Catanach A."/>
            <person name="Fullerton C."/>
            <person name="Li D."/>
            <person name="Meiyalaghan S."/>
            <person name="Nieuwenhuizen N."/>
            <person name="Read N."/>
            <person name="Prakash R."/>
            <person name="Hunter D."/>
            <person name="Zhang H."/>
            <person name="Mckenzie M."/>
            <person name="Knabel M."/>
            <person name="Harris A."/>
            <person name="Allan A."/>
            <person name="Chen A."/>
            <person name="Janssen B."/>
            <person name="Plunkett B."/>
            <person name="Dwamena C."/>
            <person name="Voogd C."/>
            <person name="Leif D."/>
            <person name="Lafferty D."/>
            <person name="Souleyre E."/>
            <person name="Varkonyi-Gasic E."/>
            <person name="Gambi F."/>
            <person name="Hanley J."/>
            <person name="Yao J.-L."/>
            <person name="Cheung J."/>
            <person name="David K."/>
            <person name="Warren B."/>
            <person name="Marsh K."/>
            <person name="Snowden K."/>
            <person name="Lin-Wang K."/>
            <person name="Brian L."/>
            <person name="Martinez-Sanchez M."/>
            <person name="Wang M."/>
            <person name="Ileperuma N."/>
            <person name="Macnee N."/>
            <person name="Campin R."/>
            <person name="Mcatee P."/>
            <person name="Drummond R."/>
            <person name="Espley R."/>
            <person name="Ireland H."/>
            <person name="Wu R."/>
            <person name="Atkinson R."/>
            <person name="Karunairetnam S."/>
            <person name="Bulley S."/>
            <person name="Chunkath S."/>
            <person name="Hanley Z."/>
            <person name="Storey R."/>
            <person name="Thrimawithana A."/>
            <person name="Thomson S."/>
            <person name="David C."/>
            <person name="Testolin R."/>
        </authorList>
    </citation>
    <scope>NUCLEOTIDE SEQUENCE [LARGE SCALE GENOMIC DNA]</scope>
    <source>
        <strain evidence="10">cv. Red5</strain>
        <tissue evidence="9">Young leaf</tissue>
    </source>
</reference>
<keyword evidence="10" id="KW-1185">Reference proteome</keyword>
<dbReference type="FunFam" id="1.10.10.60:FF:000107">
    <property type="entry name" value="MYB transcription factor"/>
    <property type="match status" value="1"/>
</dbReference>
<dbReference type="Pfam" id="PF00249">
    <property type="entry name" value="Myb_DNA-binding"/>
    <property type="match status" value="2"/>
</dbReference>
<dbReference type="PROSITE" id="PS51294">
    <property type="entry name" value="HTH_MYB"/>
    <property type="match status" value="2"/>
</dbReference>
<dbReference type="InParanoid" id="A0A2R6P5K1"/>
<reference evidence="10" key="2">
    <citation type="journal article" date="2018" name="BMC Genomics">
        <title>A manually annotated Actinidia chinensis var. chinensis (kiwifruit) genome highlights the challenges associated with draft genomes and gene prediction in plants.</title>
        <authorList>
            <person name="Pilkington S.M."/>
            <person name="Crowhurst R."/>
            <person name="Hilario E."/>
            <person name="Nardozza S."/>
            <person name="Fraser L."/>
            <person name="Peng Y."/>
            <person name="Gunaseelan K."/>
            <person name="Simpson R."/>
            <person name="Tahir J."/>
            <person name="Deroles S.C."/>
            <person name="Templeton K."/>
            <person name="Luo Z."/>
            <person name="Davy M."/>
            <person name="Cheng C."/>
            <person name="McNeilage M."/>
            <person name="Scaglione D."/>
            <person name="Liu Y."/>
            <person name="Zhang Q."/>
            <person name="Datson P."/>
            <person name="De Silva N."/>
            <person name="Gardiner S.E."/>
            <person name="Bassett H."/>
            <person name="Chagne D."/>
            <person name="McCallum J."/>
            <person name="Dzierzon H."/>
            <person name="Deng C."/>
            <person name="Wang Y.Y."/>
            <person name="Barron L."/>
            <person name="Manako K."/>
            <person name="Bowen J."/>
            <person name="Foster T.M."/>
            <person name="Erridge Z.A."/>
            <person name="Tiffin H."/>
            <person name="Waite C.N."/>
            <person name="Davies K.M."/>
            <person name="Grierson E.P."/>
            <person name="Laing W.A."/>
            <person name="Kirk R."/>
            <person name="Chen X."/>
            <person name="Wood M."/>
            <person name="Montefiori M."/>
            <person name="Brummell D.A."/>
            <person name="Schwinn K.E."/>
            <person name="Catanach A."/>
            <person name="Fullerton C."/>
            <person name="Li D."/>
            <person name="Meiyalaghan S."/>
            <person name="Nieuwenhuizen N."/>
            <person name="Read N."/>
            <person name="Prakash R."/>
            <person name="Hunter D."/>
            <person name="Zhang H."/>
            <person name="McKenzie M."/>
            <person name="Knabel M."/>
            <person name="Harris A."/>
            <person name="Allan A.C."/>
            <person name="Gleave A."/>
            <person name="Chen A."/>
            <person name="Janssen B.J."/>
            <person name="Plunkett B."/>
            <person name="Ampomah-Dwamena C."/>
            <person name="Voogd C."/>
            <person name="Leif D."/>
            <person name="Lafferty D."/>
            <person name="Souleyre E.J.F."/>
            <person name="Varkonyi-Gasic E."/>
            <person name="Gambi F."/>
            <person name="Hanley J."/>
            <person name="Yao J.L."/>
            <person name="Cheung J."/>
            <person name="David K.M."/>
            <person name="Warren B."/>
            <person name="Marsh K."/>
            <person name="Snowden K.C."/>
            <person name="Lin-Wang K."/>
            <person name="Brian L."/>
            <person name="Martinez-Sanchez M."/>
            <person name="Wang M."/>
            <person name="Ileperuma N."/>
            <person name="Macnee N."/>
            <person name="Campin R."/>
            <person name="McAtee P."/>
            <person name="Drummond R.S.M."/>
            <person name="Espley R.V."/>
            <person name="Ireland H.S."/>
            <person name="Wu R."/>
            <person name="Atkinson R.G."/>
            <person name="Karunairetnam S."/>
            <person name="Bulley S."/>
            <person name="Chunkath S."/>
            <person name="Hanley Z."/>
            <person name="Storey R."/>
            <person name="Thrimawithana A.H."/>
            <person name="Thomson S."/>
            <person name="David C."/>
            <person name="Testolin R."/>
            <person name="Huang H."/>
            <person name="Hellens R.P."/>
            <person name="Schaffer R.J."/>
        </authorList>
    </citation>
    <scope>NUCLEOTIDE SEQUENCE [LARGE SCALE GENOMIC DNA]</scope>
    <source>
        <strain evidence="10">cv. Red5</strain>
    </source>
</reference>
<dbReference type="GO" id="GO:0005634">
    <property type="term" value="C:nucleus"/>
    <property type="evidence" value="ECO:0007669"/>
    <property type="project" value="UniProtKB-SubCell"/>
</dbReference>
<feature type="domain" description="HTH myb-type" evidence="8">
    <location>
        <begin position="19"/>
        <end position="71"/>
    </location>
</feature>
<dbReference type="OrthoDB" id="2143914at2759"/>
<dbReference type="SMR" id="A0A2R6P5K1"/>
<gene>
    <name evidence="9" type="ORF">CEY00_Acc31525</name>
</gene>
<dbReference type="Proteomes" id="UP000241394">
    <property type="component" value="Chromosome LG28"/>
</dbReference>
<organism evidence="9 10">
    <name type="scientific">Actinidia chinensis var. chinensis</name>
    <name type="common">Chinese soft-hair kiwi</name>
    <dbReference type="NCBI Taxonomy" id="1590841"/>
    <lineage>
        <taxon>Eukaryota</taxon>
        <taxon>Viridiplantae</taxon>
        <taxon>Streptophyta</taxon>
        <taxon>Embryophyta</taxon>
        <taxon>Tracheophyta</taxon>
        <taxon>Spermatophyta</taxon>
        <taxon>Magnoliopsida</taxon>
        <taxon>eudicotyledons</taxon>
        <taxon>Gunneridae</taxon>
        <taxon>Pentapetalae</taxon>
        <taxon>asterids</taxon>
        <taxon>Ericales</taxon>
        <taxon>Actinidiaceae</taxon>
        <taxon>Actinidia</taxon>
    </lineage>
</organism>
<feature type="domain" description="HTH myb-type" evidence="8">
    <location>
        <begin position="72"/>
        <end position="126"/>
    </location>
</feature>
<evidence type="ECO:0000259" key="7">
    <source>
        <dbReference type="PROSITE" id="PS50090"/>
    </source>
</evidence>
<evidence type="ECO:0000256" key="2">
    <source>
        <dbReference type="ARBA" id="ARBA00022737"/>
    </source>
</evidence>
<comment type="caution">
    <text evidence="9">The sequence shown here is derived from an EMBL/GenBank/DDBJ whole genome shotgun (WGS) entry which is preliminary data.</text>
</comment>
<evidence type="ECO:0000256" key="4">
    <source>
        <dbReference type="ARBA" id="ARBA00023125"/>
    </source>
</evidence>
<evidence type="ECO:0000313" key="9">
    <source>
        <dbReference type="EMBL" id="PSR85927.1"/>
    </source>
</evidence>
<accession>A0A2R6P5K1</accession>
<keyword evidence="4" id="KW-0238">DNA-binding</keyword>
<dbReference type="SMART" id="SM00717">
    <property type="entry name" value="SANT"/>
    <property type="match status" value="2"/>
</dbReference>
<feature type="domain" description="Myb-like" evidence="7">
    <location>
        <begin position="72"/>
        <end position="122"/>
    </location>
</feature>
<keyword evidence="2" id="KW-0677">Repeat</keyword>
<proteinExistence type="predicted"/>
<comment type="subcellular location">
    <subcellularLocation>
        <location evidence="1">Nucleus</location>
    </subcellularLocation>
</comment>
<protein>
    <submittedName>
        <fullName evidence="9">Transcription factor like</fullName>
    </submittedName>
</protein>
<dbReference type="GO" id="GO:0003700">
    <property type="term" value="F:DNA-binding transcription factor activity"/>
    <property type="evidence" value="ECO:0007669"/>
    <property type="project" value="InterPro"/>
</dbReference>
<keyword evidence="5" id="KW-0804">Transcription</keyword>
<dbReference type="PROSITE" id="PS50090">
    <property type="entry name" value="MYB_LIKE"/>
    <property type="match status" value="2"/>
</dbReference>
<dbReference type="InterPro" id="IPR017930">
    <property type="entry name" value="Myb_dom"/>
</dbReference>
<sequence length="278" mass="31530">MDPKESCFVYAAQSGEEMMIEVRKGPWTREEDLKLINCIAMHGPAHWTYLARSAGLKRTGKSCRLRWVNYLHPDLKRENLTLQEQLLIIHLHSHWGNRWSKIAQHLPGRTDNEIKNYWRTRVQKLAKQLNCDVNSSQFRDTMRYLRLPTLADRVQRASAQSSMAQPTPSSNHTDYATDYLPLTGLGLVDSDSKSDSMEAQVFPASDLTCPYDVIVHSWMDVFPQDGPMTGPMSPACSICNDELEGFDGQILEESNGGWLGRGGESFNFLIANDFFIGD</sequence>
<dbReference type="FunFam" id="1.10.10.60:FF:000011">
    <property type="entry name" value="Myb transcription factor"/>
    <property type="match status" value="1"/>
</dbReference>
<dbReference type="SUPFAM" id="SSF46689">
    <property type="entry name" value="Homeodomain-like"/>
    <property type="match status" value="1"/>
</dbReference>
<dbReference type="Gene3D" id="1.10.10.60">
    <property type="entry name" value="Homeodomain-like"/>
    <property type="match status" value="2"/>
</dbReference>
<evidence type="ECO:0000256" key="6">
    <source>
        <dbReference type="ARBA" id="ARBA00023242"/>
    </source>
</evidence>
<feature type="domain" description="Myb-like" evidence="7">
    <location>
        <begin position="19"/>
        <end position="71"/>
    </location>
</feature>
<dbReference type="InterPro" id="IPR009057">
    <property type="entry name" value="Homeodomain-like_sf"/>
</dbReference>
<evidence type="ECO:0000256" key="3">
    <source>
        <dbReference type="ARBA" id="ARBA00023015"/>
    </source>
</evidence>
<evidence type="ECO:0000256" key="1">
    <source>
        <dbReference type="ARBA" id="ARBA00004123"/>
    </source>
</evidence>
<dbReference type="Gramene" id="PSR85927">
    <property type="protein sequence ID" value="PSR85927"/>
    <property type="gene ID" value="CEY00_Acc31525"/>
</dbReference>
<dbReference type="PANTHER" id="PTHR45675">
    <property type="entry name" value="MYB TRANSCRIPTION FACTOR-RELATED-RELATED"/>
    <property type="match status" value="1"/>
</dbReference>
<dbReference type="EMBL" id="NKQK01000028">
    <property type="protein sequence ID" value="PSR85927.1"/>
    <property type="molecule type" value="Genomic_DNA"/>
</dbReference>
<dbReference type="PANTHER" id="PTHR45675:SF1">
    <property type="entry name" value="MYB TRANSCRIPTION FACTOR-RELATED"/>
    <property type="match status" value="1"/>
</dbReference>
<evidence type="ECO:0000313" key="10">
    <source>
        <dbReference type="Proteomes" id="UP000241394"/>
    </source>
</evidence>
<dbReference type="GO" id="GO:0043565">
    <property type="term" value="F:sequence-specific DNA binding"/>
    <property type="evidence" value="ECO:0007669"/>
    <property type="project" value="InterPro"/>
</dbReference>
<keyword evidence="3" id="KW-0805">Transcription regulation</keyword>
<evidence type="ECO:0000256" key="5">
    <source>
        <dbReference type="ARBA" id="ARBA00023163"/>
    </source>
</evidence>
<evidence type="ECO:0000259" key="8">
    <source>
        <dbReference type="PROSITE" id="PS51294"/>
    </source>
</evidence>
<name>A0A2R6P5K1_ACTCC</name>
<dbReference type="STRING" id="1590841.A0A2R6P5K1"/>
<keyword evidence="6" id="KW-0539">Nucleus</keyword>
<dbReference type="CDD" id="cd00167">
    <property type="entry name" value="SANT"/>
    <property type="match status" value="2"/>
</dbReference>
<dbReference type="InterPro" id="IPR001005">
    <property type="entry name" value="SANT/Myb"/>
</dbReference>
<dbReference type="AlphaFoldDB" id="A0A2R6P5K1"/>
<dbReference type="InterPro" id="IPR044676">
    <property type="entry name" value="EOBI/EOBII-like_plant"/>
</dbReference>